<evidence type="ECO:0000259" key="4">
    <source>
        <dbReference type="PROSITE" id="PS50893"/>
    </source>
</evidence>
<comment type="similarity">
    <text evidence="1">Belongs to the ABC transporter superfamily. Ycf16 family.</text>
</comment>
<dbReference type="PROSITE" id="PS50893">
    <property type="entry name" value="ABC_TRANSPORTER_2"/>
    <property type="match status" value="1"/>
</dbReference>
<accession>A0A0G1CFG3</accession>
<dbReference type="NCBIfam" id="TIGR01978">
    <property type="entry name" value="sufC"/>
    <property type="match status" value="1"/>
</dbReference>
<evidence type="ECO:0000256" key="3">
    <source>
        <dbReference type="ARBA" id="ARBA00022840"/>
    </source>
</evidence>
<evidence type="ECO:0000313" key="5">
    <source>
        <dbReference type="EMBL" id="KKS84214.1"/>
    </source>
</evidence>
<dbReference type="AlphaFoldDB" id="A0A0G1CFG3"/>
<dbReference type="STRING" id="1618436.UV59_C0024G0010"/>
<evidence type="ECO:0000256" key="2">
    <source>
        <dbReference type="ARBA" id="ARBA00022741"/>
    </source>
</evidence>
<dbReference type="SUPFAM" id="SSF52540">
    <property type="entry name" value="P-loop containing nucleoside triphosphate hydrolases"/>
    <property type="match status" value="1"/>
</dbReference>
<keyword evidence="2" id="KW-0547">Nucleotide-binding</keyword>
<dbReference type="Proteomes" id="UP000034543">
    <property type="component" value="Unassembled WGS sequence"/>
</dbReference>
<evidence type="ECO:0000313" key="6">
    <source>
        <dbReference type="Proteomes" id="UP000034543"/>
    </source>
</evidence>
<dbReference type="InterPro" id="IPR010230">
    <property type="entry name" value="FeS-cluster_ATPase_SufC"/>
</dbReference>
<dbReference type="PANTHER" id="PTHR43204:SF1">
    <property type="entry name" value="ABC TRANSPORTER I FAMILY MEMBER 6, CHLOROPLASTIC"/>
    <property type="match status" value="1"/>
</dbReference>
<dbReference type="PANTHER" id="PTHR43204">
    <property type="entry name" value="ABC TRANSPORTER I FAMILY MEMBER 6, CHLOROPLASTIC"/>
    <property type="match status" value="1"/>
</dbReference>
<dbReference type="CDD" id="cd03217">
    <property type="entry name" value="ABC_FeS_Assembly"/>
    <property type="match status" value="1"/>
</dbReference>
<evidence type="ECO:0000256" key="1">
    <source>
        <dbReference type="ARBA" id="ARBA00006216"/>
    </source>
</evidence>
<dbReference type="Gene3D" id="3.40.50.300">
    <property type="entry name" value="P-loop containing nucleotide triphosphate hydrolases"/>
    <property type="match status" value="1"/>
</dbReference>
<proteinExistence type="inferred from homology"/>
<reference evidence="5 6" key="1">
    <citation type="journal article" date="2015" name="Nature">
        <title>rRNA introns, odd ribosomes, and small enigmatic genomes across a large radiation of phyla.</title>
        <authorList>
            <person name="Brown C.T."/>
            <person name="Hug L.A."/>
            <person name="Thomas B.C."/>
            <person name="Sharon I."/>
            <person name="Castelle C.J."/>
            <person name="Singh A."/>
            <person name="Wilkins M.J."/>
            <person name="Williams K.H."/>
            <person name="Banfield J.F."/>
        </authorList>
    </citation>
    <scope>NUCLEOTIDE SEQUENCE [LARGE SCALE GENOMIC DNA]</scope>
</reference>
<protein>
    <submittedName>
        <fullName evidence="5">FeS assembly ATPase SufC</fullName>
    </submittedName>
</protein>
<gene>
    <name evidence="5" type="ORF">UV59_C0024G0010</name>
</gene>
<sequence>MGQKKNTSELYVKNLRVAIAEKEIVHGIDLTIKQGELHVVMGPNGSGKSTLTSALMGHPAYTVTADRISLGSKNLLELAPHARAQAGLLLAFQNPLAVPGVTVSSFLHTAYKELHPQKNSTALDFRKQLLVHAVTLKLEATYLRRSLNDGFSGGEKKKLEMLQLLVLEPKFVILDEIDTGLDVDALRLVSEGVKSLQKAGCGILLITHYQRILNYLQPDFVHILTHGQIIRQGGMELVKLIEEKGYAAVCPNF</sequence>
<dbReference type="InterPro" id="IPR027417">
    <property type="entry name" value="P-loop_NTPase"/>
</dbReference>
<dbReference type="InterPro" id="IPR003593">
    <property type="entry name" value="AAA+_ATPase"/>
</dbReference>
<comment type="caution">
    <text evidence="5">The sequence shown here is derived from an EMBL/GenBank/DDBJ whole genome shotgun (WGS) entry which is preliminary data.</text>
</comment>
<organism evidence="5 6">
    <name type="scientific">Candidatus Gottesmanbacteria bacterium GW2011_GWA1_43_11</name>
    <dbReference type="NCBI Taxonomy" id="1618436"/>
    <lineage>
        <taxon>Bacteria</taxon>
        <taxon>Candidatus Gottesmaniibacteriota</taxon>
    </lineage>
</organism>
<dbReference type="GO" id="GO:0005524">
    <property type="term" value="F:ATP binding"/>
    <property type="evidence" value="ECO:0007669"/>
    <property type="project" value="UniProtKB-KW"/>
</dbReference>
<keyword evidence="3" id="KW-0067">ATP-binding</keyword>
<dbReference type="PROSITE" id="PS00211">
    <property type="entry name" value="ABC_TRANSPORTER_1"/>
    <property type="match status" value="1"/>
</dbReference>
<dbReference type="InterPro" id="IPR003439">
    <property type="entry name" value="ABC_transporter-like_ATP-bd"/>
</dbReference>
<dbReference type="PATRIC" id="fig|1618436.3.peg.1114"/>
<feature type="domain" description="ABC transporter" evidence="4">
    <location>
        <begin position="10"/>
        <end position="251"/>
    </location>
</feature>
<dbReference type="Pfam" id="PF00005">
    <property type="entry name" value="ABC_tran"/>
    <property type="match status" value="1"/>
</dbReference>
<dbReference type="SMART" id="SM00382">
    <property type="entry name" value="AAA"/>
    <property type="match status" value="1"/>
</dbReference>
<dbReference type="InterPro" id="IPR017871">
    <property type="entry name" value="ABC_transporter-like_CS"/>
</dbReference>
<dbReference type="GO" id="GO:0016887">
    <property type="term" value="F:ATP hydrolysis activity"/>
    <property type="evidence" value="ECO:0007669"/>
    <property type="project" value="InterPro"/>
</dbReference>
<name>A0A0G1CFG3_9BACT</name>
<dbReference type="EMBL" id="LCFB01000024">
    <property type="protein sequence ID" value="KKS84214.1"/>
    <property type="molecule type" value="Genomic_DNA"/>
</dbReference>